<dbReference type="EMBL" id="UZAK01032215">
    <property type="protein sequence ID" value="VDP24297.1"/>
    <property type="molecule type" value="Genomic_DNA"/>
</dbReference>
<dbReference type="AlphaFoldDB" id="A0A183JW75"/>
<reference evidence="3" key="1">
    <citation type="submission" date="2016-06" db="UniProtKB">
        <authorList>
            <consortium name="WormBaseParasite"/>
        </authorList>
    </citation>
    <scope>IDENTIFICATION</scope>
</reference>
<protein>
    <submittedName>
        <fullName evidence="3">C2H2-type domain-containing protein</fullName>
    </submittedName>
</protein>
<proteinExistence type="predicted"/>
<keyword evidence="2" id="KW-1185">Reference proteome</keyword>
<dbReference type="WBParaSite" id="SCUD_0000697001-mRNA-1">
    <property type="protein sequence ID" value="SCUD_0000697001-mRNA-1"/>
    <property type="gene ID" value="SCUD_0000697001"/>
</dbReference>
<dbReference type="Proteomes" id="UP000279833">
    <property type="component" value="Unassembled WGS sequence"/>
</dbReference>
<organism evidence="3">
    <name type="scientific">Schistosoma curassoni</name>
    <dbReference type="NCBI Taxonomy" id="6186"/>
    <lineage>
        <taxon>Eukaryota</taxon>
        <taxon>Metazoa</taxon>
        <taxon>Spiralia</taxon>
        <taxon>Lophotrochozoa</taxon>
        <taxon>Platyhelminthes</taxon>
        <taxon>Trematoda</taxon>
        <taxon>Digenea</taxon>
        <taxon>Strigeidida</taxon>
        <taxon>Schistosomatoidea</taxon>
        <taxon>Schistosomatidae</taxon>
        <taxon>Schistosoma</taxon>
    </lineage>
</organism>
<sequence>MTTTYSRDWKDHSLKYLVTNEHEEDTQPCVTEKQKRTKAGQRIINTNSLSDFEFSKFITELLRINIIMTSSSMSVFTLSYLGHSTIQKSNDCELETIYELLIDYYLKFLRQISSSKLTASSVSPNNHKPVLSYKTVMTENYDSVILAIGNGHILIKSLDYKGNKKKDDKSKNSSVLSSLSSQMDEDFSAYQLIYFNCYYFEVVTPVGSNISHNSAHTGNNNKNRDHCYAYFRRIIDTRRCIPEDALIKLDNQITSWLLRYRTVLRPPLIYFMVPRLSANGENCLTCYVFLAENIQIGLNVLRCFSELRKSSSEANILPRTLCKCDALKPIKSGAIHYQSKKLNDKLNTNKYENSQANYLNVTEQKHCECCQHNLKCKESPLLSERATRSHIDLLQRLNYPSTSEPSMNVVCPQCNLKYYPVHSNLCEKHRSKIIQMKLGIEAMDYYYNNHSQYQQKRITNSEISKPNNRRRDYSAPTQLEHRVNHTHIDPYGQECPLCQVNANSDFSTSEHTGRPCCRYKINERTRSSNRTRQSCSASRYFISKSRDNPKYCHAHLGGSLELLP</sequence>
<accession>A0A183JW75</accession>
<evidence type="ECO:0000313" key="2">
    <source>
        <dbReference type="Proteomes" id="UP000279833"/>
    </source>
</evidence>
<reference evidence="1 2" key="2">
    <citation type="submission" date="2018-11" db="EMBL/GenBank/DDBJ databases">
        <authorList>
            <consortium name="Pathogen Informatics"/>
        </authorList>
    </citation>
    <scope>NUCLEOTIDE SEQUENCE [LARGE SCALE GENOMIC DNA]</scope>
    <source>
        <strain evidence="1">Dakar</strain>
        <strain evidence="2">Dakar, Senegal</strain>
    </source>
</reference>
<name>A0A183JW75_9TREM</name>
<gene>
    <name evidence="1" type="ORF">SCUD_LOCUS6970</name>
</gene>
<evidence type="ECO:0000313" key="1">
    <source>
        <dbReference type="EMBL" id="VDP24297.1"/>
    </source>
</evidence>
<evidence type="ECO:0000313" key="3">
    <source>
        <dbReference type="WBParaSite" id="SCUD_0000697001-mRNA-1"/>
    </source>
</evidence>